<reference evidence="3" key="4">
    <citation type="submission" date="2020-09" db="EMBL/GenBank/DDBJ databases">
        <authorList>
            <person name="Sun Q."/>
            <person name="Ohkuma M."/>
        </authorList>
    </citation>
    <scope>NUCLEOTIDE SEQUENCE</scope>
    <source>
        <strain evidence="3">JCM 31740</strain>
    </source>
</reference>
<evidence type="ECO:0000313" key="4">
    <source>
        <dbReference type="Proteomes" id="UP000276741"/>
    </source>
</evidence>
<dbReference type="SMART" id="SM00849">
    <property type="entry name" value="Lactamase_B"/>
    <property type="match status" value="1"/>
</dbReference>
<dbReference type="Proteomes" id="UP000276741">
    <property type="component" value="Chromosome"/>
</dbReference>
<dbReference type="Proteomes" id="UP000616143">
    <property type="component" value="Unassembled WGS sequence"/>
</dbReference>
<dbReference type="InterPro" id="IPR001279">
    <property type="entry name" value="Metallo-B-lactamas"/>
</dbReference>
<evidence type="ECO:0000313" key="2">
    <source>
        <dbReference type="EMBL" id="BBD73763.1"/>
    </source>
</evidence>
<dbReference type="InterPro" id="IPR036866">
    <property type="entry name" value="RibonucZ/Hydroxyglut_hydro"/>
</dbReference>
<dbReference type="OrthoDB" id="197151at2157"/>
<reference evidence="3" key="1">
    <citation type="journal article" date="2014" name="Int. J. Syst. Evol. Microbiol.">
        <title>Complete genome sequence of Corynebacterium casei LMG S-19264T (=DSM 44701T), isolated from a smear-ripened cheese.</title>
        <authorList>
            <consortium name="US DOE Joint Genome Institute (JGI-PGF)"/>
            <person name="Walter F."/>
            <person name="Albersmeier A."/>
            <person name="Kalinowski J."/>
            <person name="Ruckert C."/>
        </authorList>
    </citation>
    <scope>NUCLEOTIDE SEQUENCE</scope>
    <source>
        <strain evidence="3">JCM 31740</strain>
    </source>
</reference>
<dbReference type="GeneID" id="38667613"/>
<accession>A0A348B6G1</accession>
<keyword evidence="4" id="KW-1185">Reference proteome</keyword>
<protein>
    <recommendedName>
        <fullName evidence="1">Metallo-beta-lactamase domain-containing protein</fullName>
    </recommendedName>
</protein>
<organism evidence="2 4">
    <name type="scientific">Sulfodiicoccus acidiphilus</name>
    <dbReference type="NCBI Taxonomy" id="1670455"/>
    <lineage>
        <taxon>Archaea</taxon>
        <taxon>Thermoproteota</taxon>
        <taxon>Thermoprotei</taxon>
        <taxon>Sulfolobales</taxon>
        <taxon>Sulfolobaceae</taxon>
        <taxon>Sulfodiicoccus</taxon>
    </lineage>
</organism>
<name>A0A348B6G1_9CREN</name>
<dbReference type="KEGG" id="sacd:HS1genome_2152"/>
<dbReference type="InterPro" id="IPR050662">
    <property type="entry name" value="Sec-metab_biosynth-thioest"/>
</dbReference>
<reference evidence="2" key="3">
    <citation type="journal article" date="2019" name="BMC Res. Notes">
        <title>Complete genome sequence of the Sulfodiicoccus acidiphilus strain HS-1T, the first crenarchaeon that lacks polB3, isolated from an acidic hot spring in Ohwaku-dani, Hakone, Japan.</title>
        <authorList>
            <person name="Sakai H.D."/>
            <person name="Kurosawa N."/>
        </authorList>
    </citation>
    <scope>NUCLEOTIDE SEQUENCE</scope>
    <source>
        <strain evidence="2">HS-1</strain>
    </source>
</reference>
<proteinExistence type="predicted"/>
<dbReference type="EMBL" id="AP018553">
    <property type="protein sequence ID" value="BBD73763.1"/>
    <property type="molecule type" value="Genomic_DNA"/>
</dbReference>
<dbReference type="SUPFAM" id="SSF56281">
    <property type="entry name" value="Metallo-hydrolase/oxidoreductase"/>
    <property type="match status" value="1"/>
</dbReference>
<dbReference type="InterPro" id="IPR036388">
    <property type="entry name" value="WH-like_DNA-bd_sf"/>
</dbReference>
<reference evidence="4" key="2">
    <citation type="submission" date="2018-04" db="EMBL/GenBank/DDBJ databases">
        <title>Complete genome sequence of Sulfodiicoccus acidiphilus strain HS-1.</title>
        <authorList>
            <person name="Sakai H.D."/>
            <person name="Kurosawa N."/>
        </authorList>
    </citation>
    <scope>NUCLEOTIDE SEQUENCE [LARGE SCALE GENOMIC DNA]</scope>
    <source>
        <strain evidence="4">HS-1</strain>
    </source>
</reference>
<dbReference type="RefSeq" id="WP_126451034.1">
    <property type="nucleotide sequence ID" value="NZ_AP018553.1"/>
</dbReference>
<dbReference type="EMBL" id="BMQS01000012">
    <property type="protein sequence ID" value="GGT98167.1"/>
    <property type="molecule type" value="Genomic_DNA"/>
</dbReference>
<dbReference type="Gene3D" id="3.60.15.10">
    <property type="entry name" value="Ribonuclease Z/Hydroxyacylglutathione hydrolase-like"/>
    <property type="match status" value="1"/>
</dbReference>
<gene>
    <name evidence="3" type="ORF">GCM10007116_14680</name>
    <name evidence="2" type="ORF">HS1genome_2152</name>
</gene>
<evidence type="ECO:0000259" key="1">
    <source>
        <dbReference type="SMART" id="SM00849"/>
    </source>
</evidence>
<sequence length="309" mass="34788">MERIELPMPGPLKYVNSYLFAADEGLGLIDFGMPTEEAWGSLKSALRGRKVVWASFTHHHVDHSGNWRKVRKDLGVSFTLMDRELKEIEELSRPSFGRELSSFFAENGALRDLAEYASTISTRYSALYEGLEVEETLRDGETVKLGDIEVTPLWTPGHTPGHTCFLVGDSLLSGDHVLWSVTPNVSSMREDDDPLGDYLQSLRRVDHLSISLVLPAHGPPFHDLRTRIGQLISHHNTRLKEVLAALKRGPLSAQDVASSISWYRPWDNLSAFDKFMAFGETVSHLHRLEKSGLVERILQNGVVRYRVLS</sequence>
<evidence type="ECO:0000313" key="3">
    <source>
        <dbReference type="EMBL" id="GGT98167.1"/>
    </source>
</evidence>
<dbReference type="AlphaFoldDB" id="A0A348B6G1"/>
<feature type="domain" description="Metallo-beta-lactamase" evidence="1">
    <location>
        <begin position="14"/>
        <end position="217"/>
    </location>
</feature>
<dbReference type="Pfam" id="PF00753">
    <property type="entry name" value="Lactamase_B"/>
    <property type="match status" value="1"/>
</dbReference>
<dbReference type="PANTHER" id="PTHR23131:SF4">
    <property type="entry name" value="METALLO-BETA-LACTAMASE SUPERFAMILY POTEIN"/>
    <property type="match status" value="1"/>
</dbReference>
<dbReference type="Gene3D" id="1.10.10.10">
    <property type="entry name" value="Winged helix-like DNA-binding domain superfamily/Winged helix DNA-binding domain"/>
    <property type="match status" value="1"/>
</dbReference>
<dbReference type="PANTHER" id="PTHR23131">
    <property type="entry name" value="ENDORIBONUCLEASE LACTB2"/>
    <property type="match status" value="1"/>
</dbReference>